<dbReference type="EMBL" id="NAPY01000007">
    <property type="protein sequence ID" value="MUL36019.1"/>
    <property type="molecule type" value="Genomic_DNA"/>
</dbReference>
<sequence length="129" mass="14443">MKWNPEDYAKNSDAQLKWARELRQNLNLQGNESILDVGCGDGKITADFAATLPRGRVIGVDSSPEMIAYATHIYGSKQYPNLSFACVDARSLDFDQEFNLCFSNATLHWVDNTKHFLTVRVERCGVVVG</sequence>
<evidence type="ECO:0000313" key="4">
    <source>
        <dbReference type="EMBL" id="MUL36019.1"/>
    </source>
</evidence>
<dbReference type="Pfam" id="PF13649">
    <property type="entry name" value="Methyltransf_25"/>
    <property type="match status" value="1"/>
</dbReference>
<evidence type="ECO:0000256" key="2">
    <source>
        <dbReference type="ARBA" id="ARBA00022679"/>
    </source>
</evidence>
<accession>A0A6N8FT30</accession>
<reference evidence="4 5" key="1">
    <citation type="journal article" date="2019" name="Front. Microbiol.">
        <title>Genomic Features for Desiccation Tolerance and Sugar Biosynthesis in the Extremophile Gloeocapsopsis sp. UTEX B3054.</title>
        <authorList>
            <person name="Urrejola C."/>
            <person name="Alcorta J."/>
            <person name="Salas L."/>
            <person name="Vasquez M."/>
            <person name="Polz M.F."/>
            <person name="Vicuna R."/>
            <person name="Diez B."/>
        </authorList>
    </citation>
    <scope>NUCLEOTIDE SEQUENCE [LARGE SCALE GENOMIC DNA]</scope>
    <source>
        <strain evidence="4 5">1H9</strain>
    </source>
</reference>
<dbReference type="RefSeq" id="WP_105222350.1">
    <property type="nucleotide sequence ID" value="NZ_CAWNSU010000010.1"/>
</dbReference>
<keyword evidence="2" id="KW-0808">Transferase</keyword>
<dbReference type="PANTHER" id="PTHR43861">
    <property type="entry name" value="TRANS-ACONITATE 2-METHYLTRANSFERASE-RELATED"/>
    <property type="match status" value="1"/>
</dbReference>
<dbReference type="Gene3D" id="3.40.50.150">
    <property type="entry name" value="Vaccinia Virus protein VP39"/>
    <property type="match status" value="1"/>
</dbReference>
<evidence type="ECO:0000256" key="1">
    <source>
        <dbReference type="ARBA" id="ARBA00022603"/>
    </source>
</evidence>
<name>A0A6N8FT30_9CHRO</name>
<dbReference type="OrthoDB" id="9760689at2"/>
<protein>
    <recommendedName>
        <fullName evidence="3">Methyltransferase domain-containing protein</fullName>
    </recommendedName>
</protein>
<dbReference type="PANTHER" id="PTHR43861:SF1">
    <property type="entry name" value="TRANS-ACONITATE 2-METHYLTRANSFERASE"/>
    <property type="match status" value="1"/>
</dbReference>
<comment type="caution">
    <text evidence="4">The sequence shown here is derived from an EMBL/GenBank/DDBJ whole genome shotgun (WGS) entry which is preliminary data.</text>
</comment>
<dbReference type="InterPro" id="IPR029063">
    <property type="entry name" value="SAM-dependent_MTases_sf"/>
</dbReference>
<proteinExistence type="predicted"/>
<dbReference type="GO" id="GO:0032259">
    <property type="term" value="P:methylation"/>
    <property type="evidence" value="ECO:0007669"/>
    <property type="project" value="UniProtKB-KW"/>
</dbReference>
<feature type="domain" description="Methyltransferase" evidence="3">
    <location>
        <begin position="34"/>
        <end position="114"/>
    </location>
</feature>
<dbReference type="InterPro" id="IPR041698">
    <property type="entry name" value="Methyltransf_25"/>
</dbReference>
<dbReference type="SUPFAM" id="SSF53335">
    <property type="entry name" value="S-adenosyl-L-methionine-dependent methyltransferases"/>
    <property type="match status" value="1"/>
</dbReference>
<keyword evidence="5" id="KW-1185">Reference proteome</keyword>
<dbReference type="CDD" id="cd02440">
    <property type="entry name" value="AdoMet_MTases"/>
    <property type="match status" value="1"/>
</dbReference>
<dbReference type="AlphaFoldDB" id="A0A6N8FT30"/>
<gene>
    <name evidence="4" type="ORF">BWI75_06545</name>
</gene>
<evidence type="ECO:0000259" key="3">
    <source>
        <dbReference type="Pfam" id="PF13649"/>
    </source>
</evidence>
<evidence type="ECO:0000313" key="5">
    <source>
        <dbReference type="Proteomes" id="UP000441797"/>
    </source>
</evidence>
<dbReference type="Proteomes" id="UP000441797">
    <property type="component" value="Unassembled WGS sequence"/>
</dbReference>
<keyword evidence="1" id="KW-0489">Methyltransferase</keyword>
<dbReference type="GO" id="GO:0008168">
    <property type="term" value="F:methyltransferase activity"/>
    <property type="evidence" value="ECO:0007669"/>
    <property type="project" value="UniProtKB-KW"/>
</dbReference>
<organism evidence="4 5">
    <name type="scientific">Gloeocapsopsis dulcis AAB1 = 1H9</name>
    <dbReference type="NCBI Taxonomy" id="1433147"/>
    <lineage>
        <taxon>Bacteria</taxon>
        <taxon>Bacillati</taxon>
        <taxon>Cyanobacteriota</taxon>
        <taxon>Cyanophyceae</taxon>
        <taxon>Oscillatoriophycideae</taxon>
        <taxon>Chroococcales</taxon>
        <taxon>Chroococcaceae</taxon>
        <taxon>Gloeocapsopsis</taxon>
        <taxon>Gloeocapsopsis dulcis</taxon>
    </lineage>
</organism>